<accession>A0AAV2FCM4</accession>
<keyword evidence="2" id="KW-1185">Reference proteome</keyword>
<evidence type="ECO:0000313" key="1">
    <source>
        <dbReference type="EMBL" id="CAL1396003.1"/>
    </source>
</evidence>
<reference evidence="1 2" key="1">
    <citation type="submission" date="2024-04" db="EMBL/GenBank/DDBJ databases">
        <authorList>
            <person name="Fracassetti M."/>
        </authorList>
    </citation>
    <scope>NUCLEOTIDE SEQUENCE [LARGE SCALE GENOMIC DNA]</scope>
</reference>
<evidence type="ECO:0000313" key="2">
    <source>
        <dbReference type="Proteomes" id="UP001497516"/>
    </source>
</evidence>
<protein>
    <submittedName>
        <fullName evidence="1">Uncharacterized protein</fullName>
    </submittedName>
</protein>
<sequence>MKGEAPLFIYFKVSAKFTVELGKIAGAIWEVEIAILSFIILHFAGWEVCGPTSQLRSLSCDRIFFAGSD</sequence>
<name>A0AAV2FCM4_9ROSI</name>
<dbReference type="AlphaFoldDB" id="A0AAV2FCM4"/>
<gene>
    <name evidence="1" type="ORF">LTRI10_LOCUS36396</name>
</gene>
<proteinExistence type="predicted"/>
<organism evidence="1 2">
    <name type="scientific">Linum trigynum</name>
    <dbReference type="NCBI Taxonomy" id="586398"/>
    <lineage>
        <taxon>Eukaryota</taxon>
        <taxon>Viridiplantae</taxon>
        <taxon>Streptophyta</taxon>
        <taxon>Embryophyta</taxon>
        <taxon>Tracheophyta</taxon>
        <taxon>Spermatophyta</taxon>
        <taxon>Magnoliopsida</taxon>
        <taxon>eudicotyledons</taxon>
        <taxon>Gunneridae</taxon>
        <taxon>Pentapetalae</taxon>
        <taxon>rosids</taxon>
        <taxon>fabids</taxon>
        <taxon>Malpighiales</taxon>
        <taxon>Linaceae</taxon>
        <taxon>Linum</taxon>
    </lineage>
</organism>
<dbReference type="EMBL" id="OZ034819">
    <property type="protein sequence ID" value="CAL1396003.1"/>
    <property type="molecule type" value="Genomic_DNA"/>
</dbReference>
<dbReference type="Proteomes" id="UP001497516">
    <property type="component" value="Chromosome 6"/>
</dbReference>